<proteinExistence type="inferred from homology"/>
<feature type="compositionally biased region" description="Polar residues" evidence="8">
    <location>
        <begin position="711"/>
        <end position="720"/>
    </location>
</feature>
<feature type="region of interest" description="Disordered" evidence="8">
    <location>
        <begin position="677"/>
        <end position="720"/>
    </location>
</feature>
<feature type="region of interest" description="Disordered" evidence="8">
    <location>
        <begin position="859"/>
        <end position="881"/>
    </location>
</feature>
<feature type="compositionally biased region" description="Polar residues" evidence="8">
    <location>
        <begin position="820"/>
        <end position="829"/>
    </location>
</feature>
<keyword evidence="3" id="KW-1003">Cell membrane</keyword>
<name>A0AAU9WGK2_9CNID</name>
<feature type="transmembrane region" description="Helical" evidence="7">
    <location>
        <begin position="330"/>
        <end position="348"/>
    </location>
</feature>
<keyword evidence="6 7" id="KW-0472">Membrane</keyword>
<gene>
    <name evidence="9" type="ORF">PMEA_00004079</name>
</gene>
<evidence type="ECO:0000256" key="7">
    <source>
        <dbReference type="RuleBase" id="RU910716"/>
    </source>
</evidence>
<evidence type="ECO:0000256" key="3">
    <source>
        <dbReference type="ARBA" id="ARBA00022475"/>
    </source>
</evidence>
<dbReference type="PANTHER" id="PTHR16024:SF6">
    <property type="entry name" value="XK-RELATED PROTEIN"/>
    <property type="match status" value="1"/>
</dbReference>
<evidence type="ECO:0000256" key="8">
    <source>
        <dbReference type="SAM" id="MobiDB-lite"/>
    </source>
</evidence>
<dbReference type="InterPro" id="IPR050895">
    <property type="entry name" value="XK-related_scramblase"/>
</dbReference>
<dbReference type="AlphaFoldDB" id="A0AAU9WGK2"/>
<keyword evidence="5 7" id="KW-1133">Transmembrane helix</keyword>
<feature type="transmembrane region" description="Helical" evidence="7">
    <location>
        <begin position="266"/>
        <end position="283"/>
    </location>
</feature>
<accession>A0AAU9WGK2</accession>
<dbReference type="GO" id="GO:0005886">
    <property type="term" value="C:plasma membrane"/>
    <property type="evidence" value="ECO:0007669"/>
    <property type="project" value="UniProtKB-SubCell"/>
</dbReference>
<comment type="caution">
    <text evidence="9">The sequence shown here is derived from an EMBL/GenBank/DDBJ whole genome shotgun (WGS) entry which is preliminary data.</text>
</comment>
<dbReference type="EMBL" id="CALNXJ010000012">
    <property type="protein sequence ID" value="CAH3111380.1"/>
    <property type="molecule type" value="Genomic_DNA"/>
</dbReference>
<dbReference type="Pfam" id="PF09815">
    <property type="entry name" value="XK-related"/>
    <property type="match status" value="1"/>
</dbReference>
<evidence type="ECO:0000256" key="6">
    <source>
        <dbReference type="ARBA" id="ARBA00023136"/>
    </source>
</evidence>
<feature type="region of interest" description="Disordered" evidence="8">
    <location>
        <begin position="770"/>
        <end position="829"/>
    </location>
</feature>
<keyword evidence="4 7" id="KW-0812">Transmembrane</keyword>
<feature type="transmembrane region" description="Helical" evidence="7">
    <location>
        <begin position="231"/>
        <end position="259"/>
    </location>
</feature>
<feature type="transmembrane region" description="Helical" evidence="7">
    <location>
        <begin position="199"/>
        <end position="219"/>
    </location>
</feature>
<dbReference type="InterPro" id="IPR018629">
    <property type="entry name" value="XK-rel"/>
</dbReference>
<reference evidence="9 10" key="1">
    <citation type="submission" date="2022-05" db="EMBL/GenBank/DDBJ databases">
        <authorList>
            <consortium name="Genoscope - CEA"/>
            <person name="William W."/>
        </authorList>
    </citation>
    <scope>NUCLEOTIDE SEQUENCE [LARGE SCALE GENOMIC DNA]</scope>
</reference>
<evidence type="ECO:0000256" key="1">
    <source>
        <dbReference type="ARBA" id="ARBA00004651"/>
    </source>
</evidence>
<protein>
    <recommendedName>
        <fullName evidence="7">XK-related protein</fullName>
    </recommendedName>
</protein>
<dbReference type="PANTHER" id="PTHR16024">
    <property type="entry name" value="XK-RELATED PROTEIN"/>
    <property type="match status" value="1"/>
</dbReference>
<evidence type="ECO:0000313" key="10">
    <source>
        <dbReference type="Proteomes" id="UP001159428"/>
    </source>
</evidence>
<comment type="similarity">
    <text evidence="2 7">Belongs to the XK family.</text>
</comment>
<feature type="compositionally biased region" description="Basic and acidic residues" evidence="8">
    <location>
        <begin position="790"/>
        <end position="818"/>
    </location>
</feature>
<feature type="transmembrane region" description="Helical" evidence="7">
    <location>
        <begin position="360"/>
        <end position="380"/>
    </location>
</feature>
<evidence type="ECO:0000256" key="2">
    <source>
        <dbReference type="ARBA" id="ARBA00008789"/>
    </source>
</evidence>
<dbReference type="Proteomes" id="UP001159428">
    <property type="component" value="Unassembled WGS sequence"/>
</dbReference>
<evidence type="ECO:0000313" key="9">
    <source>
        <dbReference type="EMBL" id="CAH3111380.1"/>
    </source>
</evidence>
<evidence type="ECO:0000256" key="5">
    <source>
        <dbReference type="ARBA" id="ARBA00022989"/>
    </source>
</evidence>
<organism evidence="9 10">
    <name type="scientific">Pocillopora meandrina</name>
    <dbReference type="NCBI Taxonomy" id="46732"/>
    <lineage>
        <taxon>Eukaryota</taxon>
        <taxon>Metazoa</taxon>
        <taxon>Cnidaria</taxon>
        <taxon>Anthozoa</taxon>
        <taxon>Hexacorallia</taxon>
        <taxon>Scleractinia</taxon>
        <taxon>Astrocoeniina</taxon>
        <taxon>Pocilloporidae</taxon>
        <taxon>Pocillopora</taxon>
    </lineage>
</organism>
<feature type="transmembrane region" description="Helical" evidence="7">
    <location>
        <begin position="303"/>
        <end position="318"/>
    </location>
</feature>
<feature type="transmembrane region" description="Helical" evidence="7">
    <location>
        <begin position="85"/>
        <end position="106"/>
    </location>
</feature>
<sequence length="1181" mass="133443">MEQGDMTVQCSNSNGSARNITIRDGVEEQNNATIRPSIDSKNPFDGRTTRFTDDLWTFVSVITYVADVGSDLLVCVKYYKEKNFWWFSLTLGFVLVASFAMQLFSAKWLLEDGKRKQCFTYLLHVFHLGPVVRYWKVLKSGWKARQKNATILEFAAFLGEWRDISMLRLLQAFLESAPQLVLQLYILLKRPRLQENFELFIAATAACSLISLVWAILAYSKSLRDFRTQGYILSAAGLLFQVLWRFSTVTSRVVAMVLFASYFKQWLFVAVGAHWLMMTMWLICQRTRFCTDEDGTEHPFREKLFSAAIGFLYIFCFFNTREGMTRKRIVLFYSIMLVENSLFVSMWFPHRTFRGTMAVTALGVVWGGFVFGLISMILYYRFYHPSLPIQGIFIQKRTFDVEGQVTHSWFCCFCCRIRKSTKTSTGEDRDAAEGLIRNVNRSVNHHAACQELSPPQSQDGSLITGNPRRFMSGLDSNQVLVHSTPIRPLGSCSSYANHPLVTSRVPRILVTGATPEVMSPRDSVSNSSLVTLKEIEMETLDNLVQRPDLPVSNSDLSSTIAGETEKVNPSAGKKNFSARRELGFHDDVTCTSPKSPTAGEIISWYHPVPTCEASSDAEEDRAEKINYGSLSFGNRYSLVSSDCISLSSESSQSSVDSIMFADEGPGSSGVHMKKMLPPELTPRPADEGIFSDERDSPSKSTTIEDADIISEASTPQNPKVNDQFPVLVEDSQADTFKRVQSRERTNEWILSSSKPIDDSYNLVELLMDAPSSPSNNLKSRTRETGNILSSKERECTENKPDCTGEGSGSERLDGHESESTDASSDSFNFRNRHRSCDEIETGTNYALFSPDDISKRHTFDFSQLSKGPRSPRRRRDRKYRRSKRKEFDNFVVTSLKPGKYGSLRRSMERLARIQEDIEETFLLNAEAALNSCIPEVEALSSPMEDAVNLCTKTTNETNIAEKAVCSAHDSNQRRSDLQENAASLSVRESFKRRKRLKRFLSKELVPGKFSSVRHSSESLQSVERFDRFQKNGDADKGLSSTVSADYLACTRHVSGKSQRVNGGGWRKEFQSQTVSLPDVLSTGRKIEPEVIKKRNPENSRVKNTLDGIVIKNLEISKHHTGSVHNKRHTYDFTDNCAAQTEVQERLFSVENDRRAPEVRHKCQRRCQSEVLIGARNSSVYV</sequence>
<feature type="compositionally biased region" description="Polar residues" evidence="8">
    <location>
        <begin position="771"/>
        <end position="789"/>
    </location>
</feature>
<comment type="subcellular location">
    <subcellularLocation>
        <location evidence="1">Cell membrane</location>
        <topology evidence="1">Multi-pass membrane protein</topology>
    </subcellularLocation>
    <subcellularLocation>
        <location evidence="7">Membrane</location>
        <topology evidence="7">Multi-pass membrane protein</topology>
    </subcellularLocation>
</comment>
<evidence type="ECO:0000256" key="4">
    <source>
        <dbReference type="ARBA" id="ARBA00022692"/>
    </source>
</evidence>
<keyword evidence="10" id="KW-1185">Reference proteome</keyword>
<feature type="compositionally biased region" description="Basic residues" evidence="8">
    <location>
        <begin position="869"/>
        <end position="881"/>
    </location>
</feature>